<dbReference type="EMBL" id="WNKU01000001">
    <property type="protein sequence ID" value="MTV47768.1"/>
    <property type="molecule type" value="Genomic_DNA"/>
</dbReference>
<dbReference type="RefSeq" id="WP_155474841.1">
    <property type="nucleotide sequence ID" value="NZ_WNKU01000001.1"/>
</dbReference>
<organism evidence="1 2">
    <name type="scientific">Heliobacterium mobile</name>
    <name type="common">Heliobacillus mobilis</name>
    <dbReference type="NCBI Taxonomy" id="28064"/>
    <lineage>
        <taxon>Bacteria</taxon>
        <taxon>Bacillati</taxon>
        <taxon>Bacillota</taxon>
        <taxon>Clostridia</taxon>
        <taxon>Eubacteriales</taxon>
        <taxon>Heliobacteriaceae</taxon>
        <taxon>Heliobacterium</taxon>
    </lineage>
</organism>
<dbReference type="Proteomes" id="UP000430670">
    <property type="component" value="Unassembled WGS sequence"/>
</dbReference>
<evidence type="ECO:0000313" key="2">
    <source>
        <dbReference type="Proteomes" id="UP000430670"/>
    </source>
</evidence>
<keyword evidence="2" id="KW-1185">Reference proteome</keyword>
<evidence type="ECO:0000313" key="1">
    <source>
        <dbReference type="EMBL" id="MTV47768.1"/>
    </source>
</evidence>
<accession>A0A6I3SBP6</accession>
<name>A0A6I3SBP6_HELMO</name>
<dbReference type="OrthoDB" id="2678554at2"/>
<dbReference type="AlphaFoldDB" id="A0A6I3SBP6"/>
<gene>
    <name evidence="1" type="ORF">GJ688_02065</name>
</gene>
<proteinExistence type="predicted"/>
<reference evidence="1 2" key="1">
    <citation type="submission" date="2019-11" db="EMBL/GenBank/DDBJ databases">
        <title>Whole-genome sequence of a the green, strictly anaerobic photosynthetic bacterium Heliobacillus mobilis DSM 6151.</title>
        <authorList>
            <person name="Kyndt J.A."/>
            <person name="Meyer T.E."/>
        </authorList>
    </citation>
    <scope>NUCLEOTIDE SEQUENCE [LARGE SCALE GENOMIC DNA]</scope>
    <source>
        <strain evidence="1 2">DSM 6151</strain>
    </source>
</reference>
<protein>
    <submittedName>
        <fullName evidence="1">Uncharacterized protein</fullName>
    </submittedName>
</protein>
<sequence>MQDPFKKIVSMIDHRMRDHATNAISGVPCVLGTMTETGVILDDFAHEIQDPIVLGPVVDMDIELQMEVPAHERVGKLVLPSIPTKAHSPTEEGEYPVTFQFDPWTYDAEVNGKIKITKARVKYKTQFQTGDRVLCCMVNSGQDVVIVSRVVPYGE</sequence>
<comment type="caution">
    <text evidence="1">The sequence shown here is derived from an EMBL/GenBank/DDBJ whole genome shotgun (WGS) entry which is preliminary data.</text>
</comment>